<protein>
    <recommendedName>
        <fullName evidence="2">PI4-kinase N-terminal domain-containing protein</fullName>
    </recommendedName>
</protein>
<dbReference type="InterPro" id="IPR045495">
    <property type="entry name" value="PI4K_N"/>
</dbReference>
<accession>A0A7J7HG78</accession>
<evidence type="ECO:0000313" key="3">
    <source>
        <dbReference type="EMBL" id="KAF5951635.1"/>
    </source>
</evidence>
<comment type="similarity">
    <text evidence="1">Belongs to the PI3/PI4-kinase family. Type III PI4K subfamily.</text>
</comment>
<evidence type="ECO:0000313" key="4">
    <source>
        <dbReference type="Proteomes" id="UP000593564"/>
    </source>
</evidence>
<feature type="domain" description="PI4-kinase N-terminal" evidence="2">
    <location>
        <begin position="292"/>
        <end position="331"/>
    </location>
</feature>
<reference evidence="3 4" key="2">
    <citation type="submission" date="2020-07" db="EMBL/GenBank/DDBJ databases">
        <title>Genome assembly of wild tea tree DASZ reveals pedigree and selection history of tea varieties.</title>
        <authorList>
            <person name="Zhang W."/>
        </authorList>
    </citation>
    <scope>NUCLEOTIDE SEQUENCE [LARGE SCALE GENOMIC DNA]</scope>
    <source>
        <strain evidence="4">cv. G240</strain>
        <tissue evidence="3">Leaf</tissue>
    </source>
</reference>
<dbReference type="Proteomes" id="UP000593564">
    <property type="component" value="Unassembled WGS sequence"/>
</dbReference>
<reference evidence="4" key="1">
    <citation type="journal article" date="2020" name="Nat. Commun.">
        <title>Genome assembly of wild tea tree DASZ reveals pedigree and selection history of tea varieties.</title>
        <authorList>
            <person name="Zhang W."/>
            <person name="Zhang Y."/>
            <person name="Qiu H."/>
            <person name="Guo Y."/>
            <person name="Wan H."/>
            <person name="Zhang X."/>
            <person name="Scossa F."/>
            <person name="Alseekh S."/>
            <person name="Zhang Q."/>
            <person name="Wang P."/>
            <person name="Xu L."/>
            <person name="Schmidt M.H."/>
            <person name="Jia X."/>
            <person name="Li D."/>
            <person name="Zhu A."/>
            <person name="Guo F."/>
            <person name="Chen W."/>
            <person name="Ni D."/>
            <person name="Usadel B."/>
            <person name="Fernie A.R."/>
            <person name="Wen W."/>
        </authorList>
    </citation>
    <scope>NUCLEOTIDE SEQUENCE [LARGE SCALE GENOMIC DNA]</scope>
    <source>
        <strain evidence="4">cv. G240</strain>
    </source>
</reference>
<dbReference type="AlphaFoldDB" id="A0A7J7HG78"/>
<comment type="caution">
    <text evidence="3">The sequence shown here is derived from an EMBL/GenBank/DDBJ whole genome shotgun (WGS) entry which is preliminary data.</text>
</comment>
<sequence length="362" mass="39546">MEPLIELCDLIAQKPDQFADKLTWMCGRCLQPESLLAGSPRVSRAQLNAVVALARFLSKCPNHTDQRPEYSFGTDSIASFYADFLAYVSKATELSSDFAADVAEFMGDIVMSAVGNETGDLRISRAFLRALSQSFLPIPISDADKLVAYILDHFVSDVPNSFQCSPIIASPQNHVSGSSSSSASRESAMNGYSVAWKSSVDQLVTSIGSVGFNDGGGNAAGYKQLVVTFEGEPVERLEKQEIAFKLIAHILDKVFIDTKLLDQVMIIAKEQLQSMSAFLKIRKNDWNEQGIADTWGNSQGAMFESVLKTSCEIIEFGWSKDQSPVDSFIMGPVFVNEMIMRKSSGRGRGRGRGRSQLVAGMS</sequence>
<feature type="domain" description="PI4-kinase N-terminal" evidence="2">
    <location>
        <begin position="244"/>
        <end position="290"/>
    </location>
</feature>
<evidence type="ECO:0000259" key="2">
    <source>
        <dbReference type="Pfam" id="PF19274"/>
    </source>
</evidence>
<gene>
    <name evidence="3" type="ORF">HYC85_009579</name>
</gene>
<evidence type="ECO:0000256" key="1">
    <source>
        <dbReference type="ARBA" id="ARBA00006209"/>
    </source>
</evidence>
<proteinExistence type="inferred from homology"/>
<name>A0A7J7HG78_CAMSI</name>
<dbReference type="Pfam" id="PF19274">
    <property type="entry name" value="PI4K_N"/>
    <property type="match status" value="2"/>
</dbReference>
<keyword evidence="4" id="KW-1185">Reference proteome</keyword>
<organism evidence="3 4">
    <name type="scientific">Camellia sinensis</name>
    <name type="common">Tea plant</name>
    <name type="synonym">Thea sinensis</name>
    <dbReference type="NCBI Taxonomy" id="4442"/>
    <lineage>
        <taxon>Eukaryota</taxon>
        <taxon>Viridiplantae</taxon>
        <taxon>Streptophyta</taxon>
        <taxon>Embryophyta</taxon>
        <taxon>Tracheophyta</taxon>
        <taxon>Spermatophyta</taxon>
        <taxon>Magnoliopsida</taxon>
        <taxon>eudicotyledons</taxon>
        <taxon>Gunneridae</taxon>
        <taxon>Pentapetalae</taxon>
        <taxon>asterids</taxon>
        <taxon>Ericales</taxon>
        <taxon>Theaceae</taxon>
        <taxon>Camellia</taxon>
    </lineage>
</organism>
<dbReference type="EMBL" id="JACBKZ010000004">
    <property type="protein sequence ID" value="KAF5951635.1"/>
    <property type="molecule type" value="Genomic_DNA"/>
</dbReference>